<evidence type="ECO:0000313" key="2">
    <source>
        <dbReference type="Proteomes" id="UP001165121"/>
    </source>
</evidence>
<name>A0A9W6YAG3_9STRA</name>
<accession>A0A9W6YAG3</accession>
<dbReference type="PANTHER" id="PTHR46586:SF3">
    <property type="entry name" value="ANKYRIN REPEAT-CONTAINING PROTEIN"/>
    <property type="match status" value="1"/>
</dbReference>
<dbReference type="PANTHER" id="PTHR46586">
    <property type="entry name" value="ANKYRIN REPEAT-CONTAINING PROTEIN"/>
    <property type="match status" value="1"/>
</dbReference>
<sequence>MDNAAWGGHLDILKWLHVNKPEGFSFYTLSEVGKSQLISLKCAHGNSAYIYDILNVAATKGDFRMCRWLLGHHEGPLGLTIALSLESALRKSHLELACYLHELIPVDSIRFGSSFDDMRKLSRMKLNLI</sequence>
<dbReference type="AlphaFoldDB" id="A0A9W6YAG3"/>
<dbReference type="Proteomes" id="UP001165121">
    <property type="component" value="Unassembled WGS sequence"/>
</dbReference>
<dbReference type="InterPro" id="IPR052050">
    <property type="entry name" value="SecEffector_AnkRepeat"/>
</dbReference>
<evidence type="ECO:0000313" key="1">
    <source>
        <dbReference type="EMBL" id="GMF57664.1"/>
    </source>
</evidence>
<reference evidence="1" key="1">
    <citation type="submission" date="2023-04" db="EMBL/GenBank/DDBJ databases">
        <title>Phytophthora fragariaefolia NBRC 109709.</title>
        <authorList>
            <person name="Ichikawa N."/>
            <person name="Sato H."/>
            <person name="Tonouchi N."/>
        </authorList>
    </citation>
    <scope>NUCLEOTIDE SEQUENCE</scope>
    <source>
        <strain evidence="1">NBRC 109709</strain>
    </source>
</reference>
<keyword evidence="2" id="KW-1185">Reference proteome</keyword>
<dbReference type="SUPFAM" id="SSF140860">
    <property type="entry name" value="Pseudo ankyrin repeat-like"/>
    <property type="match status" value="1"/>
</dbReference>
<proteinExistence type="predicted"/>
<organism evidence="1 2">
    <name type="scientific">Phytophthora fragariaefolia</name>
    <dbReference type="NCBI Taxonomy" id="1490495"/>
    <lineage>
        <taxon>Eukaryota</taxon>
        <taxon>Sar</taxon>
        <taxon>Stramenopiles</taxon>
        <taxon>Oomycota</taxon>
        <taxon>Peronosporomycetes</taxon>
        <taxon>Peronosporales</taxon>
        <taxon>Peronosporaceae</taxon>
        <taxon>Phytophthora</taxon>
    </lineage>
</organism>
<dbReference type="EMBL" id="BSXT01004384">
    <property type="protein sequence ID" value="GMF57664.1"/>
    <property type="molecule type" value="Genomic_DNA"/>
</dbReference>
<protein>
    <submittedName>
        <fullName evidence="1">Unnamed protein product</fullName>
    </submittedName>
</protein>
<gene>
    <name evidence="1" type="ORF">Pfra01_002465400</name>
</gene>
<comment type="caution">
    <text evidence="1">The sequence shown here is derived from an EMBL/GenBank/DDBJ whole genome shotgun (WGS) entry which is preliminary data.</text>
</comment>